<evidence type="ECO:0000313" key="7">
    <source>
        <dbReference type="Proteomes" id="UP000273500"/>
    </source>
</evidence>
<dbReference type="AlphaFoldDB" id="A0A3R9V2K7"/>
<dbReference type="GO" id="GO:0009251">
    <property type="term" value="P:glucan catabolic process"/>
    <property type="evidence" value="ECO:0007669"/>
    <property type="project" value="TreeGrafter"/>
</dbReference>
<dbReference type="CDD" id="cd00161">
    <property type="entry name" value="beta-trefoil_Ricin-like"/>
    <property type="match status" value="1"/>
</dbReference>
<keyword evidence="4" id="KW-0732">Signal</keyword>
<dbReference type="Gene3D" id="2.80.10.50">
    <property type="match status" value="2"/>
</dbReference>
<evidence type="ECO:0000256" key="4">
    <source>
        <dbReference type="SAM" id="SignalP"/>
    </source>
</evidence>
<gene>
    <name evidence="6" type="ORF">EI291_18660</name>
</gene>
<comment type="caution">
    <text evidence="6">The sequence shown here is derived from an EMBL/GenBank/DDBJ whole genome shotgun (WGS) entry which is preliminary data.</text>
</comment>
<dbReference type="GO" id="GO:0004553">
    <property type="term" value="F:hydrolase activity, hydrolyzing O-glycosyl compounds"/>
    <property type="evidence" value="ECO:0007669"/>
    <property type="project" value="InterPro"/>
</dbReference>
<evidence type="ECO:0000256" key="3">
    <source>
        <dbReference type="RuleBase" id="RU361153"/>
    </source>
</evidence>
<evidence type="ECO:0000259" key="5">
    <source>
        <dbReference type="SMART" id="SM00458"/>
    </source>
</evidence>
<proteinExistence type="inferred from homology"/>
<comment type="similarity">
    <text evidence="3">Belongs to the glycosyl hydrolase 5 (cellulase A) family.</text>
</comment>
<keyword evidence="2 3" id="KW-0326">Glycosidase</keyword>
<feature type="chain" id="PRO_5018621068" description="Ricin B lectin domain-containing protein" evidence="4">
    <location>
        <begin position="23"/>
        <end position="490"/>
    </location>
</feature>
<evidence type="ECO:0000313" key="6">
    <source>
        <dbReference type="EMBL" id="RSK45375.1"/>
    </source>
</evidence>
<evidence type="ECO:0000256" key="1">
    <source>
        <dbReference type="ARBA" id="ARBA00022801"/>
    </source>
</evidence>
<keyword evidence="7" id="KW-1185">Reference proteome</keyword>
<dbReference type="SUPFAM" id="SSF50370">
    <property type="entry name" value="Ricin B-like lectins"/>
    <property type="match status" value="1"/>
</dbReference>
<dbReference type="Gene3D" id="3.20.20.80">
    <property type="entry name" value="Glycosidases"/>
    <property type="match status" value="1"/>
</dbReference>
<dbReference type="Pfam" id="PF14200">
    <property type="entry name" value="RicinB_lectin_2"/>
    <property type="match status" value="2"/>
</dbReference>
<dbReference type="InterPro" id="IPR018087">
    <property type="entry name" value="Glyco_hydro_5_CS"/>
</dbReference>
<dbReference type="SMART" id="SM00458">
    <property type="entry name" value="RICIN"/>
    <property type="match status" value="1"/>
</dbReference>
<dbReference type="OrthoDB" id="611024at2"/>
<accession>A0A3R9V2K7</accession>
<dbReference type="InterPro" id="IPR017853">
    <property type="entry name" value="GH"/>
</dbReference>
<keyword evidence="1 3" id="KW-0378">Hydrolase</keyword>
<reference evidence="6 7" key="1">
    <citation type="submission" date="2018-12" db="EMBL/GenBank/DDBJ databases">
        <authorList>
            <person name="Feng G."/>
            <person name="Zhu H."/>
        </authorList>
    </citation>
    <scope>NUCLEOTIDE SEQUENCE [LARGE SCALE GENOMIC DNA]</scope>
    <source>
        <strain evidence="6 7">KCTC 12533</strain>
    </source>
</reference>
<feature type="signal peptide" evidence="4">
    <location>
        <begin position="1"/>
        <end position="22"/>
    </location>
</feature>
<dbReference type="EMBL" id="RWIT01000014">
    <property type="protein sequence ID" value="RSK45375.1"/>
    <property type="molecule type" value="Genomic_DNA"/>
</dbReference>
<dbReference type="Proteomes" id="UP000273500">
    <property type="component" value="Unassembled WGS sequence"/>
</dbReference>
<feature type="domain" description="Ricin B lectin" evidence="5">
    <location>
        <begin position="358"/>
        <end position="488"/>
    </location>
</feature>
<dbReference type="InterPro" id="IPR000772">
    <property type="entry name" value="Ricin_B_lectin"/>
</dbReference>
<dbReference type="PANTHER" id="PTHR34142:SF1">
    <property type="entry name" value="GLYCOSIDE HYDROLASE FAMILY 5 DOMAIN-CONTAINING PROTEIN"/>
    <property type="match status" value="1"/>
</dbReference>
<organism evidence="6 7">
    <name type="scientific">Hymenobacter rigui</name>
    <dbReference type="NCBI Taxonomy" id="334424"/>
    <lineage>
        <taxon>Bacteria</taxon>
        <taxon>Pseudomonadati</taxon>
        <taxon>Bacteroidota</taxon>
        <taxon>Cytophagia</taxon>
        <taxon>Cytophagales</taxon>
        <taxon>Hymenobacteraceae</taxon>
        <taxon>Hymenobacter</taxon>
    </lineage>
</organism>
<protein>
    <recommendedName>
        <fullName evidence="5">Ricin B lectin domain-containing protein</fullName>
    </recommendedName>
</protein>
<dbReference type="PROSITE" id="PS50231">
    <property type="entry name" value="RICIN_B_LECTIN"/>
    <property type="match status" value="1"/>
</dbReference>
<dbReference type="Pfam" id="PF00150">
    <property type="entry name" value="Cellulase"/>
    <property type="match status" value="1"/>
</dbReference>
<sequence>MPMIRSVILPRLAAGALLLALAGCGSNTPEPAPAPPVTPEPVLAAGLGAGNIAGLNWADPRDNFVDDALVLSGLQAGDTYATVQAKSAKIISGLQGSTGANTVRLPINPATATGATWEAYTGAIDQALAKNMKVILACWESSSRRDGRVDDPAQFFSMWQTVVGKYGSNPKVYFEVFNEPYGYTLTELGTLYADWLSRFPAVHQNRVLLGGTGYSEDLTRLGADPRFSNCLLSLHLYDFFYGSPATTAAGWEAVFASKLGNNASRTVFTEWGAFMTTGVNYYSAIDNDVKKAYVLGVSNYCRQHNIASVYWPGLRSGDQYSLLQFDGTNTTVTNGSGLGRVQFAWGEGLGGTNQLFPNAYYRLINRSSGQVADVNGASQQPMAPVVQWYANGAANQQWQLTAAGSYYTLKNRNSSQLLDVATNMVVQNPDNSTQTQQWQLTANEAGYYTLKNRSTNQVLDGSGASTTTALGVIQAAGTNSAGQQWLVWQQ</sequence>
<evidence type="ECO:0000256" key="2">
    <source>
        <dbReference type="ARBA" id="ARBA00023295"/>
    </source>
</evidence>
<dbReference type="PANTHER" id="PTHR34142">
    <property type="entry name" value="ENDO-BETA-1,4-GLUCANASE A"/>
    <property type="match status" value="1"/>
</dbReference>
<name>A0A3R9V2K7_9BACT</name>
<dbReference type="SUPFAM" id="SSF51445">
    <property type="entry name" value="(Trans)glycosidases"/>
    <property type="match status" value="1"/>
</dbReference>
<dbReference type="PROSITE" id="PS00659">
    <property type="entry name" value="GLYCOSYL_HYDROL_F5"/>
    <property type="match status" value="1"/>
</dbReference>
<dbReference type="InterPro" id="IPR035992">
    <property type="entry name" value="Ricin_B-like_lectins"/>
</dbReference>
<dbReference type="PROSITE" id="PS51257">
    <property type="entry name" value="PROKAR_LIPOPROTEIN"/>
    <property type="match status" value="1"/>
</dbReference>
<dbReference type="InterPro" id="IPR001547">
    <property type="entry name" value="Glyco_hydro_5"/>
</dbReference>